<keyword evidence="2" id="KW-1133">Transmembrane helix</keyword>
<protein>
    <submittedName>
        <fullName evidence="3">Biotin/lipoyl attachment domain-containing protein</fullName>
    </submittedName>
</protein>
<dbReference type="SUPFAM" id="SSF111369">
    <property type="entry name" value="HlyD-like secretion proteins"/>
    <property type="match status" value="1"/>
</dbReference>
<dbReference type="eggNOG" id="COG0845">
    <property type="taxonomic scope" value="Bacteria"/>
</dbReference>
<dbReference type="PANTHER" id="PTHR30469">
    <property type="entry name" value="MULTIDRUG RESISTANCE PROTEIN MDTA"/>
    <property type="match status" value="1"/>
</dbReference>
<evidence type="ECO:0000313" key="3">
    <source>
        <dbReference type="EMBL" id="EGD58116.1"/>
    </source>
</evidence>
<evidence type="ECO:0000313" key="4">
    <source>
        <dbReference type="Proteomes" id="UP000004728"/>
    </source>
</evidence>
<dbReference type="InParanoid" id="F1ZB17"/>
<dbReference type="OrthoDB" id="9791520at2"/>
<keyword evidence="2" id="KW-0812">Transmembrane</keyword>
<keyword evidence="2" id="KW-0472">Membrane</keyword>
<comment type="caution">
    <text evidence="3">The sequence shown here is derived from an EMBL/GenBank/DDBJ whole genome shotgun (WGS) entry which is preliminary data.</text>
</comment>
<dbReference type="AlphaFoldDB" id="F1ZB17"/>
<dbReference type="HOGENOM" id="CLU_668908_0_0_5"/>
<dbReference type="STRING" id="983920.Y88_0168"/>
<dbReference type="PANTHER" id="PTHR30469:SF33">
    <property type="entry name" value="SLR1207 PROTEIN"/>
    <property type="match status" value="1"/>
</dbReference>
<dbReference type="Gene3D" id="2.40.420.20">
    <property type="match status" value="1"/>
</dbReference>
<evidence type="ECO:0000256" key="1">
    <source>
        <dbReference type="ARBA" id="ARBA00009477"/>
    </source>
</evidence>
<proteinExistence type="inferred from homology"/>
<dbReference type="GO" id="GO:0015562">
    <property type="term" value="F:efflux transmembrane transporter activity"/>
    <property type="evidence" value="ECO:0007669"/>
    <property type="project" value="TreeGrafter"/>
</dbReference>
<comment type="similarity">
    <text evidence="1">Belongs to the membrane fusion protein (MFP) (TC 8.A.1) family.</text>
</comment>
<evidence type="ECO:0000256" key="2">
    <source>
        <dbReference type="SAM" id="Phobius"/>
    </source>
</evidence>
<dbReference type="Proteomes" id="UP000004728">
    <property type="component" value="Unassembled WGS sequence"/>
</dbReference>
<dbReference type="InterPro" id="IPR006143">
    <property type="entry name" value="RND_pump_MFP"/>
</dbReference>
<name>F1ZB17_9SPHN</name>
<dbReference type="Gene3D" id="2.40.50.100">
    <property type="match status" value="1"/>
</dbReference>
<dbReference type="EMBL" id="AEWJ01000044">
    <property type="protein sequence ID" value="EGD58116.1"/>
    <property type="molecule type" value="Genomic_DNA"/>
</dbReference>
<organism evidence="3 4">
    <name type="scientific">Novosphingobium nitrogenifigens DSM 19370</name>
    <dbReference type="NCBI Taxonomy" id="983920"/>
    <lineage>
        <taxon>Bacteria</taxon>
        <taxon>Pseudomonadati</taxon>
        <taxon>Pseudomonadota</taxon>
        <taxon>Alphaproteobacteria</taxon>
        <taxon>Sphingomonadales</taxon>
        <taxon>Sphingomonadaceae</taxon>
        <taxon>Novosphingobium</taxon>
    </lineage>
</organism>
<sequence length="402" mass="42965">MTDRADLDVFLGSVPRRRRRHWLTLGLLTLTGISVLILFGRFFYGSPSPYYTVPVERGEIAPVLALRGRLHGDGEVTIVAAQDGTVVGLPDPRAAQVYAGQELVVMDTAQLSRTFDADVAAKAQADDAQTRARDALREAAVRLDRYESVWRRSGGRVPSLNEMEGARAALGRARLDVADAATRGEEAERQVTRDRIALSNAAVRAPFDGALLGCQVQPGQIVHAGQPLCTIASHPERLTATVSLGAVDTARLALGASAEVEVDGMGEARFEGKLLRVEAVHGATGIEQVAVFDVHKGEKTPDRPLPLPGRDVTARIALPGRADMVLVPNVALGFRLHDETRKRGTGVYVTDSDGGEARFVPVTLGGTDGRHSEVLSGELKPGERVIIGWRREGGTAPAGYGL</sequence>
<reference evidence="3 4" key="1">
    <citation type="journal article" date="2012" name="J. Bacteriol.">
        <title>Draft Genome Sequence of Novosphingobium nitrogenifigens Y88T.</title>
        <authorList>
            <person name="Strabala T.J."/>
            <person name="Macdonald L."/>
            <person name="Liu V."/>
            <person name="Smit A.M."/>
        </authorList>
    </citation>
    <scope>NUCLEOTIDE SEQUENCE [LARGE SCALE GENOMIC DNA]</scope>
    <source>
        <strain evidence="3 4">DSM 19370</strain>
    </source>
</reference>
<feature type="transmembrane region" description="Helical" evidence="2">
    <location>
        <begin position="21"/>
        <end position="44"/>
    </location>
</feature>
<dbReference type="GO" id="GO:1990281">
    <property type="term" value="C:efflux pump complex"/>
    <property type="evidence" value="ECO:0007669"/>
    <property type="project" value="TreeGrafter"/>
</dbReference>
<gene>
    <name evidence="3" type="ORF">Y88_0168</name>
</gene>
<accession>F1ZB17</accession>
<dbReference type="NCBIfam" id="TIGR01730">
    <property type="entry name" value="RND_mfp"/>
    <property type="match status" value="1"/>
</dbReference>
<dbReference type="Gene3D" id="1.10.287.470">
    <property type="entry name" value="Helix hairpin bin"/>
    <property type="match status" value="1"/>
</dbReference>
<dbReference type="Gene3D" id="2.40.30.170">
    <property type="match status" value="1"/>
</dbReference>
<dbReference type="RefSeq" id="WP_008067360.1">
    <property type="nucleotide sequence ID" value="NZ_AQWK01000006.1"/>
</dbReference>
<keyword evidence="4" id="KW-1185">Reference proteome</keyword>